<organism evidence="8 9">
    <name type="scientific">Rhizoclosmatium globosum</name>
    <dbReference type="NCBI Taxonomy" id="329046"/>
    <lineage>
        <taxon>Eukaryota</taxon>
        <taxon>Fungi</taxon>
        <taxon>Fungi incertae sedis</taxon>
        <taxon>Chytridiomycota</taxon>
        <taxon>Chytridiomycota incertae sedis</taxon>
        <taxon>Chytridiomycetes</taxon>
        <taxon>Chytridiales</taxon>
        <taxon>Chytriomycetaceae</taxon>
        <taxon>Rhizoclosmatium</taxon>
    </lineage>
</organism>
<protein>
    <recommendedName>
        <fullName evidence="7">Homeobox domain-containing protein</fullName>
    </recommendedName>
</protein>
<evidence type="ECO:0000256" key="2">
    <source>
        <dbReference type="ARBA" id="ARBA00023155"/>
    </source>
</evidence>
<evidence type="ECO:0000259" key="7">
    <source>
        <dbReference type="PROSITE" id="PS50071"/>
    </source>
</evidence>
<feature type="region of interest" description="Disordered" evidence="6">
    <location>
        <begin position="151"/>
        <end position="189"/>
    </location>
</feature>
<dbReference type="PROSITE" id="PS00027">
    <property type="entry name" value="HOMEOBOX_1"/>
    <property type="match status" value="1"/>
</dbReference>
<dbReference type="CDD" id="cd00086">
    <property type="entry name" value="homeodomain"/>
    <property type="match status" value="1"/>
</dbReference>
<dbReference type="GO" id="GO:0003677">
    <property type="term" value="F:DNA binding"/>
    <property type="evidence" value="ECO:0007669"/>
    <property type="project" value="UniProtKB-UniRule"/>
</dbReference>
<feature type="compositionally biased region" description="Polar residues" evidence="6">
    <location>
        <begin position="161"/>
        <end position="175"/>
    </location>
</feature>
<evidence type="ECO:0000313" key="8">
    <source>
        <dbReference type="EMBL" id="ORY28417.1"/>
    </source>
</evidence>
<dbReference type="GO" id="GO:0005634">
    <property type="term" value="C:nucleus"/>
    <property type="evidence" value="ECO:0007669"/>
    <property type="project" value="UniProtKB-SubCell"/>
</dbReference>
<dbReference type="Gene3D" id="1.10.10.60">
    <property type="entry name" value="Homeodomain-like"/>
    <property type="match status" value="1"/>
</dbReference>
<name>A0A1Y2B1Q4_9FUNG</name>
<dbReference type="Pfam" id="PF00046">
    <property type="entry name" value="Homeodomain"/>
    <property type="match status" value="1"/>
</dbReference>
<keyword evidence="1 4" id="KW-0238">DNA-binding</keyword>
<dbReference type="PROSITE" id="PS50071">
    <property type="entry name" value="HOMEOBOX_2"/>
    <property type="match status" value="1"/>
</dbReference>
<dbReference type="InterPro" id="IPR017970">
    <property type="entry name" value="Homeobox_CS"/>
</dbReference>
<gene>
    <name evidence="8" type="ORF">BCR33DRAFT_596930</name>
</gene>
<dbReference type="OrthoDB" id="2161829at2759"/>
<dbReference type="InterPro" id="IPR009057">
    <property type="entry name" value="Homeodomain-like_sf"/>
</dbReference>
<comment type="subcellular location">
    <subcellularLocation>
        <location evidence="4 5">Nucleus</location>
    </subcellularLocation>
</comment>
<evidence type="ECO:0000256" key="5">
    <source>
        <dbReference type="RuleBase" id="RU000682"/>
    </source>
</evidence>
<reference evidence="8 9" key="1">
    <citation type="submission" date="2016-07" db="EMBL/GenBank/DDBJ databases">
        <title>Pervasive Adenine N6-methylation of Active Genes in Fungi.</title>
        <authorList>
            <consortium name="DOE Joint Genome Institute"/>
            <person name="Mondo S.J."/>
            <person name="Dannebaum R.O."/>
            <person name="Kuo R.C."/>
            <person name="Labutti K."/>
            <person name="Haridas S."/>
            <person name="Kuo A."/>
            <person name="Salamov A."/>
            <person name="Ahrendt S.R."/>
            <person name="Lipzen A."/>
            <person name="Sullivan W."/>
            <person name="Andreopoulos W.B."/>
            <person name="Clum A."/>
            <person name="Lindquist E."/>
            <person name="Daum C."/>
            <person name="Ramamoorthy G.K."/>
            <person name="Gryganskyi A."/>
            <person name="Culley D."/>
            <person name="Magnuson J.K."/>
            <person name="James T.Y."/>
            <person name="O'Malley M.A."/>
            <person name="Stajich J.E."/>
            <person name="Spatafora J.W."/>
            <person name="Visel A."/>
            <person name="Grigoriev I.V."/>
        </authorList>
    </citation>
    <scope>NUCLEOTIDE SEQUENCE [LARGE SCALE GENOMIC DNA]</scope>
    <source>
        <strain evidence="8 9">JEL800</strain>
    </source>
</reference>
<dbReference type="SUPFAM" id="SSF46689">
    <property type="entry name" value="Homeodomain-like"/>
    <property type="match status" value="1"/>
</dbReference>
<keyword evidence="2 4" id="KW-0371">Homeobox</keyword>
<dbReference type="Proteomes" id="UP000193642">
    <property type="component" value="Unassembled WGS sequence"/>
</dbReference>
<feature type="domain" description="Homeobox" evidence="7">
    <location>
        <begin position="176"/>
        <end position="236"/>
    </location>
</feature>
<dbReference type="AlphaFoldDB" id="A0A1Y2B1Q4"/>
<dbReference type="GO" id="GO:0000981">
    <property type="term" value="F:DNA-binding transcription factor activity, RNA polymerase II-specific"/>
    <property type="evidence" value="ECO:0007669"/>
    <property type="project" value="InterPro"/>
</dbReference>
<sequence length="241" mass="26673">MATSNDEDLMSFLDCPFFPANSENEKQGSLTPTIPSPSYPVLYSFNNPIQGQQQQPSPFTALPYPLLSVQTSGQTFFEAERSSILPPPIPDSERFSTLPPAPWSQPTTASYFPMYQIPNPNSTFPSSPSTAVSSASIPSTSTVISTVTAANRHKSYESSESESPQLNPTSLTNPSSKREYKRTPLPRAAKKRLKELLAIDAHPDKRRVSEIAEELGMDTRKIRIWFQNQRSQMKANGEISS</sequence>
<dbReference type="EMBL" id="MCGO01000095">
    <property type="protein sequence ID" value="ORY28417.1"/>
    <property type="molecule type" value="Genomic_DNA"/>
</dbReference>
<dbReference type="InterPro" id="IPR001356">
    <property type="entry name" value="HD"/>
</dbReference>
<feature type="DNA-binding region" description="Homeobox" evidence="4">
    <location>
        <begin position="178"/>
        <end position="237"/>
    </location>
</feature>
<evidence type="ECO:0000256" key="1">
    <source>
        <dbReference type="ARBA" id="ARBA00023125"/>
    </source>
</evidence>
<accession>A0A1Y2B1Q4</accession>
<keyword evidence="9" id="KW-1185">Reference proteome</keyword>
<evidence type="ECO:0000256" key="6">
    <source>
        <dbReference type="SAM" id="MobiDB-lite"/>
    </source>
</evidence>
<dbReference type="SMART" id="SM00389">
    <property type="entry name" value="HOX"/>
    <property type="match status" value="1"/>
</dbReference>
<evidence type="ECO:0000313" key="9">
    <source>
        <dbReference type="Proteomes" id="UP000193642"/>
    </source>
</evidence>
<comment type="caution">
    <text evidence="8">The sequence shown here is derived from an EMBL/GenBank/DDBJ whole genome shotgun (WGS) entry which is preliminary data.</text>
</comment>
<evidence type="ECO:0000256" key="4">
    <source>
        <dbReference type="PROSITE-ProRule" id="PRU00108"/>
    </source>
</evidence>
<evidence type="ECO:0000256" key="3">
    <source>
        <dbReference type="ARBA" id="ARBA00023242"/>
    </source>
</evidence>
<proteinExistence type="predicted"/>
<keyword evidence="3 4" id="KW-0539">Nucleus</keyword>